<dbReference type="OrthoDB" id="1744413at2759"/>
<dbReference type="RefSeq" id="XP_016451008.1">
    <property type="nucleotide sequence ID" value="XM_016595522.1"/>
</dbReference>
<dbReference type="GeneID" id="107775752"/>
<dbReference type="PANTHER" id="PTHR36607:SF20">
    <property type="entry name" value="AMINOTRANSFERASE-LIKE PLANT MOBILE DOMAIN-CONTAINING PROTEIN"/>
    <property type="match status" value="1"/>
</dbReference>
<gene>
    <name evidence="3" type="primary">LOC107775752</name>
</gene>
<evidence type="ECO:0000313" key="2">
    <source>
        <dbReference type="Proteomes" id="UP000790787"/>
    </source>
</evidence>
<keyword evidence="1" id="KW-0175">Coiled coil</keyword>
<name>A0A1S3YG43_TOBAC</name>
<proteinExistence type="predicted"/>
<evidence type="ECO:0000256" key="1">
    <source>
        <dbReference type="SAM" id="Coils"/>
    </source>
</evidence>
<reference evidence="3" key="2">
    <citation type="submission" date="2025-08" db="UniProtKB">
        <authorList>
            <consortium name="RefSeq"/>
        </authorList>
    </citation>
    <scope>IDENTIFICATION</scope>
    <source>
        <tissue evidence="3">Leaf</tissue>
    </source>
</reference>
<reference evidence="2" key="1">
    <citation type="journal article" date="2014" name="Nat. Commun.">
        <title>The tobacco genome sequence and its comparison with those of tomato and potato.</title>
        <authorList>
            <person name="Sierro N."/>
            <person name="Battey J.N."/>
            <person name="Ouadi S."/>
            <person name="Bakaher N."/>
            <person name="Bovet L."/>
            <person name="Willig A."/>
            <person name="Goepfert S."/>
            <person name="Peitsch M.C."/>
            <person name="Ivanov N.V."/>
        </authorList>
    </citation>
    <scope>NUCLEOTIDE SEQUENCE [LARGE SCALE GENOMIC DNA]</scope>
</reference>
<dbReference type="PaxDb" id="4097-A0A1S3YG43"/>
<dbReference type="OMA" id="AFFKTYA"/>
<accession>A0A1S3YG43</accession>
<dbReference type="PANTHER" id="PTHR36607">
    <property type="entry name" value="1,2-DIHYDROXY-3-KETO-5-METHYLTHIOPENTENE DIOXYGENASE 4"/>
    <property type="match status" value="1"/>
</dbReference>
<keyword evidence="2" id="KW-1185">Reference proteome</keyword>
<feature type="coiled-coil region" evidence="1">
    <location>
        <begin position="310"/>
        <end position="337"/>
    </location>
</feature>
<dbReference type="KEGG" id="nta:107775752"/>
<sequence length="425" mass="48145">MKVPILRSAIHREVAPSEFSHRDGCFHTWNVSPSGFGKVRYTPGYWEWVEDVLPRHKNFLEDLKVYDAIYASLFTYDYNDNVLQAFCELWRPSTNTLATFIGELSISLWDLRTIGGLPVYGSFYDEVVPSAKELTEMDCFADIDDLGMSAKSSHRSPNGSKDHGMGGASSVELIPPRKPYSSSLVHRKFIQPAVMSEVAAATTEVMHPKLFRPSSWPLQPGASSKEPHETICRAKSTFVSVMWRGLCKWIKEFSVDSTDSFMKLEESISLTLTEIRRENIIDISTLEDLVEAFFKTYAEYDALRSSKMSKELHQDSLSNAQQRLDDAKLEYGKANESVERLLVALEIVETQLATLTSKKNKIIVLLNKRQEKMSKSQQEITVTEDEIYTIEANVPLSDDEAEKLSLLKDAVKTSLQQILSFKPFP</sequence>
<protein>
    <submittedName>
        <fullName evidence="3">Uncharacterized protein LOC107775752</fullName>
    </submittedName>
</protein>
<organism evidence="2 3">
    <name type="scientific">Nicotiana tabacum</name>
    <name type="common">Common tobacco</name>
    <dbReference type="NCBI Taxonomy" id="4097"/>
    <lineage>
        <taxon>Eukaryota</taxon>
        <taxon>Viridiplantae</taxon>
        <taxon>Streptophyta</taxon>
        <taxon>Embryophyta</taxon>
        <taxon>Tracheophyta</taxon>
        <taxon>Spermatophyta</taxon>
        <taxon>Magnoliopsida</taxon>
        <taxon>eudicotyledons</taxon>
        <taxon>Gunneridae</taxon>
        <taxon>Pentapetalae</taxon>
        <taxon>asterids</taxon>
        <taxon>lamiids</taxon>
        <taxon>Solanales</taxon>
        <taxon>Solanaceae</taxon>
        <taxon>Nicotianoideae</taxon>
        <taxon>Nicotianeae</taxon>
        <taxon>Nicotiana</taxon>
    </lineage>
</organism>
<dbReference type="RefSeq" id="XP_016451008.1">
    <property type="nucleotide sequence ID" value="XM_016595522.2"/>
</dbReference>
<dbReference type="AlphaFoldDB" id="A0A1S3YG43"/>
<evidence type="ECO:0000313" key="3">
    <source>
        <dbReference type="RefSeq" id="XP_016451008.1"/>
    </source>
</evidence>
<dbReference type="Proteomes" id="UP000790787">
    <property type="component" value="Chromosome 1"/>
</dbReference>